<dbReference type="GO" id="GO:0016020">
    <property type="term" value="C:membrane"/>
    <property type="evidence" value="ECO:0007669"/>
    <property type="project" value="UniProtKB-SubCell"/>
</dbReference>
<keyword evidence="3" id="KW-0808">Transferase</keyword>
<evidence type="ECO:0000256" key="4">
    <source>
        <dbReference type="ARBA" id="ARBA00022692"/>
    </source>
</evidence>
<dbReference type="AlphaFoldDB" id="A0A0A9CQQ6"/>
<protein>
    <submittedName>
        <fullName evidence="10">Uncharacterized protein</fullName>
    </submittedName>
</protein>
<evidence type="ECO:0000256" key="8">
    <source>
        <dbReference type="ARBA" id="ARBA00022989"/>
    </source>
</evidence>
<evidence type="ECO:0000256" key="1">
    <source>
        <dbReference type="ARBA" id="ARBA00004167"/>
    </source>
</evidence>
<keyword evidence="2" id="KW-0597">Phosphoprotein</keyword>
<keyword evidence="4" id="KW-0812">Transmembrane</keyword>
<dbReference type="EMBL" id="GBRH01222175">
    <property type="protein sequence ID" value="JAD75720.1"/>
    <property type="molecule type" value="Transcribed_RNA"/>
</dbReference>
<keyword evidence="6" id="KW-0418">Kinase</keyword>
<dbReference type="PANTHER" id="PTHR47984">
    <property type="entry name" value="OS01G0323000 PROTEIN"/>
    <property type="match status" value="1"/>
</dbReference>
<accession>A0A0A9CQQ6</accession>
<name>A0A0A9CQQ6_ARUDO</name>
<organism evidence="10">
    <name type="scientific">Arundo donax</name>
    <name type="common">Giant reed</name>
    <name type="synonym">Donax arundinaceus</name>
    <dbReference type="NCBI Taxonomy" id="35708"/>
    <lineage>
        <taxon>Eukaryota</taxon>
        <taxon>Viridiplantae</taxon>
        <taxon>Streptophyta</taxon>
        <taxon>Embryophyta</taxon>
        <taxon>Tracheophyta</taxon>
        <taxon>Spermatophyta</taxon>
        <taxon>Magnoliopsida</taxon>
        <taxon>Liliopsida</taxon>
        <taxon>Poales</taxon>
        <taxon>Poaceae</taxon>
        <taxon>PACMAD clade</taxon>
        <taxon>Arundinoideae</taxon>
        <taxon>Arundineae</taxon>
        <taxon>Arundo</taxon>
    </lineage>
</organism>
<evidence type="ECO:0000256" key="3">
    <source>
        <dbReference type="ARBA" id="ARBA00022679"/>
    </source>
</evidence>
<dbReference type="GO" id="GO:0016301">
    <property type="term" value="F:kinase activity"/>
    <property type="evidence" value="ECO:0007669"/>
    <property type="project" value="UniProtKB-KW"/>
</dbReference>
<reference evidence="10" key="2">
    <citation type="journal article" date="2015" name="Data Brief">
        <title>Shoot transcriptome of the giant reed, Arundo donax.</title>
        <authorList>
            <person name="Barrero R.A."/>
            <person name="Guerrero F.D."/>
            <person name="Moolhuijzen P."/>
            <person name="Goolsby J.A."/>
            <person name="Tidwell J."/>
            <person name="Bellgard S.E."/>
            <person name="Bellgard M.I."/>
        </authorList>
    </citation>
    <scope>NUCLEOTIDE SEQUENCE</scope>
    <source>
        <tissue evidence="10">Shoot tissue taken approximately 20 cm above the soil surface</tissue>
    </source>
</reference>
<evidence type="ECO:0000256" key="5">
    <source>
        <dbReference type="ARBA" id="ARBA00022741"/>
    </source>
</evidence>
<evidence type="ECO:0000256" key="6">
    <source>
        <dbReference type="ARBA" id="ARBA00022777"/>
    </source>
</evidence>
<reference evidence="10" key="1">
    <citation type="submission" date="2014-09" db="EMBL/GenBank/DDBJ databases">
        <authorList>
            <person name="Magalhaes I.L.F."/>
            <person name="Oliveira U."/>
            <person name="Santos F.R."/>
            <person name="Vidigal T.H.D.A."/>
            <person name="Brescovit A.D."/>
            <person name="Santos A.J."/>
        </authorList>
    </citation>
    <scope>NUCLEOTIDE SEQUENCE</scope>
    <source>
        <tissue evidence="10">Shoot tissue taken approximately 20 cm above the soil surface</tissue>
    </source>
</reference>
<dbReference type="PANTHER" id="PTHR47984:SF23">
    <property type="entry name" value="OS01G0664200 PROTEIN"/>
    <property type="match status" value="1"/>
</dbReference>
<dbReference type="GO" id="GO:0005524">
    <property type="term" value="F:ATP binding"/>
    <property type="evidence" value="ECO:0007669"/>
    <property type="project" value="UniProtKB-KW"/>
</dbReference>
<keyword evidence="5" id="KW-0547">Nucleotide-binding</keyword>
<sequence>MMVTNKRAEDGGGPNREIKPTKCSLKRAILVGLKCVGPDAKKRQNMSHVVQMLETVQNAYQQRGSTI</sequence>
<proteinExistence type="predicted"/>
<keyword evidence="7" id="KW-0067">ATP-binding</keyword>
<keyword evidence="8" id="KW-1133">Transmembrane helix</keyword>
<comment type="subcellular location">
    <subcellularLocation>
        <location evidence="1">Membrane</location>
        <topology evidence="1">Single-pass membrane protein</topology>
    </subcellularLocation>
</comment>
<dbReference type="InterPro" id="IPR052232">
    <property type="entry name" value="RLK_Ser/Thr-Kinase"/>
</dbReference>
<evidence type="ECO:0000256" key="2">
    <source>
        <dbReference type="ARBA" id="ARBA00022553"/>
    </source>
</evidence>
<evidence type="ECO:0000256" key="7">
    <source>
        <dbReference type="ARBA" id="ARBA00022840"/>
    </source>
</evidence>
<keyword evidence="9" id="KW-0472">Membrane</keyword>
<evidence type="ECO:0000313" key="10">
    <source>
        <dbReference type="EMBL" id="JAD75720.1"/>
    </source>
</evidence>
<evidence type="ECO:0000256" key="9">
    <source>
        <dbReference type="ARBA" id="ARBA00023136"/>
    </source>
</evidence>